<keyword evidence="1" id="KW-0472">Membrane</keyword>
<feature type="transmembrane region" description="Helical" evidence="1">
    <location>
        <begin position="68"/>
        <end position="87"/>
    </location>
</feature>
<dbReference type="InterPro" id="IPR019074">
    <property type="entry name" value="YabQ"/>
</dbReference>
<accession>A0A1N7MTY7</accession>
<dbReference type="RefSeq" id="WP_076525241.1">
    <property type="nucleotide sequence ID" value="NZ_CP048103.1"/>
</dbReference>
<dbReference type="Proteomes" id="UP000186795">
    <property type="component" value="Unassembled WGS sequence"/>
</dbReference>
<keyword evidence="3" id="KW-1185">Reference proteome</keyword>
<dbReference type="AlphaFoldDB" id="A0A1N7MTY7"/>
<feature type="transmembrane region" description="Helical" evidence="1">
    <location>
        <begin position="108"/>
        <end position="128"/>
    </location>
</feature>
<reference evidence="3" key="1">
    <citation type="submission" date="2017-01" db="EMBL/GenBank/DDBJ databases">
        <authorList>
            <person name="Varghese N."/>
            <person name="Submissions S."/>
        </authorList>
    </citation>
    <scope>NUCLEOTIDE SEQUENCE [LARGE SCALE GENOMIC DNA]</scope>
    <source>
        <strain evidence="3">DSM 45196</strain>
    </source>
</reference>
<dbReference type="OrthoDB" id="1653819at2"/>
<dbReference type="EMBL" id="FTOD01000007">
    <property type="protein sequence ID" value="SIS89540.1"/>
    <property type="molecule type" value="Genomic_DNA"/>
</dbReference>
<proteinExistence type="predicted"/>
<gene>
    <name evidence="2" type="ORF">SAMN05421790_10745</name>
</gene>
<dbReference type="NCBIfam" id="TIGR02893">
    <property type="entry name" value="spore_yabQ"/>
    <property type="match status" value="1"/>
</dbReference>
<feature type="transmembrane region" description="Helical" evidence="1">
    <location>
        <begin position="6"/>
        <end position="27"/>
    </location>
</feature>
<evidence type="ECO:0000313" key="2">
    <source>
        <dbReference type="EMBL" id="SIS89540.1"/>
    </source>
</evidence>
<keyword evidence="1" id="KW-0812">Transmembrane</keyword>
<evidence type="ECO:0000256" key="1">
    <source>
        <dbReference type="SAM" id="Phobius"/>
    </source>
</evidence>
<name>A0A1N7MTY7_9BACL</name>
<feature type="transmembrane region" description="Helical" evidence="1">
    <location>
        <begin position="134"/>
        <end position="157"/>
    </location>
</feature>
<evidence type="ECO:0000313" key="3">
    <source>
        <dbReference type="Proteomes" id="UP000186795"/>
    </source>
</evidence>
<protein>
    <submittedName>
        <fullName evidence="2">Spore cortex biosynthesis protein YabQ</fullName>
    </submittedName>
</protein>
<feature type="transmembrane region" description="Helical" evidence="1">
    <location>
        <begin position="39"/>
        <end position="62"/>
    </location>
</feature>
<sequence>MTLHTQWLTLGLMLGSGWLMGFMLDLYRVLSRRFRLGGWAVSLVDLLYWGVSAGLVFSLLMWSNWGELRFYIFAAILTGWLTYHTWFESWVRRGIEWSVHAVEQILRFFLRLFLVVVWRPGVAVWGLLKKLLVLGFRLLLWILRIPLCILSPLGRWLQPVGAPLVRRLEPIVRPVVQFSRTIRRWFSGKGKDHEV</sequence>
<dbReference type="Pfam" id="PF09578">
    <property type="entry name" value="Spore_YabQ"/>
    <property type="match status" value="1"/>
</dbReference>
<keyword evidence="1" id="KW-1133">Transmembrane helix</keyword>
<organism evidence="2 3">
    <name type="scientific">Kroppenstedtia eburnea</name>
    <dbReference type="NCBI Taxonomy" id="714067"/>
    <lineage>
        <taxon>Bacteria</taxon>
        <taxon>Bacillati</taxon>
        <taxon>Bacillota</taxon>
        <taxon>Bacilli</taxon>
        <taxon>Bacillales</taxon>
        <taxon>Thermoactinomycetaceae</taxon>
        <taxon>Kroppenstedtia</taxon>
    </lineage>
</organism>